<reference evidence="1 2" key="1">
    <citation type="submission" date="2015-07" db="EMBL/GenBank/DDBJ databases">
        <title>Complete genome sequence of Mycobacterium goodii X7B, a facultative thermophilic biodesulfurizing bacterium.</title>
        <authorList>
            <person name="Yu B."/>
            <person name="Li F."/>
            <person name="Xu P."/>
        </authorList>
    </citation>
    <scope>NUCLEOTIDE SEQUENCE [LARGE SCALE GENOMIC DNA]</scope>
    <source>
        <strain evidence="1 2">X7B</strain>
    </source>
</reference>
<gene>
    <name evidence="1" type="ORF">AFA91_09685</name>
</gene>
<accession>A0A0K0X3V6</accession>
<dbReference type="STRING" id="134601.AFA91_09685"/>
<evidence type="ECO:0000313" key="1">
    <source>
        <dbReference type="EMBL" id="AKS32096.1"/>
    </source>
</evidence>
<dbReference type="PATRIC" id="fig|134601.6.peg.2019"/>
<organism evidence="1 2">
    <name type="scientific">Mycolicibacterium goodii</name>
    <name type="common">Mycobacterium goodii</name>
    <dbReference type="NCBI Taxonomy" id="134601"/>
    <lineage>
        <taxon>Bacteria</taxon>
        <taxon>Bacillati</taxon>
        <taxon>Actinomycetota</taxon>
        <taxon>Actinomycetes</taxon>
        <taxon>Mycobacteriales</taxon>
        <taxon>Mycobacteriaceae</taxon>
        <taxon>Mycolicibacterium</taxon>
    </lineage>
</organism>
<proteinExistence type="predicted"/>
<dbReference type="KEGG" id="mgo:AFA91_09685"/>
<sequence length="112" mass="12028">MLREQITALAGAANTRRVAGWTGAVAIVVGEHHWVTCVVGPSAVELSDRSITAPTTLRASSFAALHRWLIDGVDYTHLVASGEFTVLGVYFDVLLLSKVLGLRPDRKASVSR</sequence>
<protein>
    <recommendedName>
        <fullName evidence="3">SCP2 domain-containing protein</fullName>
    </recommendedName>
</protein>
<dbReference type="AlphaFoldDB" id="A0A0K0X3V6"/>
<name>A0A0K0X3V6_MYCGD</name>
<dbReference type="Proteomes" id="UP000062255">
    <property type="component" value="Chromosome"/>
</dbReference>
<evidence type="ECO:0000313" key="2">
    <source>
        <dbReference type="Proteomes" id="UP000062255"/>
    </source>
</evidence>
<dbReference type="EMBL" id="CP012150">
    <property type="protein sequence ID" value="AKS32096.1"/>
    <property type="molecule type" value="Genomic_DNA"/>
</dbReference>
<evidence type="ECO:0008006" key="3">
    <source>
        <dbReference type="Google" id="ProtNLM"/>
    </source>
</evidence>